<dbReference type="Proteomes" id="UP000441336">
    <property type="component" value="Unassembled WGS sequence"/>
</dbReference>
<keyword evidence="1" id="KW-1133">Transmembrane helix</keyword>
<dbReference type="EMBL" id="WQKZ01000002">
    <property type="protein sequence ID" value="MVN76588.1"/>
    <property type="molecule type" value="Genomic_DNA"/>
</dbReference>
<feature type="transmembrane region" description="Helical" evidence="1">
    <location>
        <begin position="32"/>
        <end position="57"/>
    </location>
</feature>
<keyword evidence="1" id="KW-0472">Membrane</keyword>
<reference evidence="2 3" key="1">
    <citation type="submission" date="2019-12" db="EMBL/GenBank/DDBJ databases">
        <title>Hymenobacter sp. HMF4947 Genome sequencing and assembly.</title>
        <authorList>
            <person name="Kang H."/>
            <person name="Cha I."/>
            <person name="Kim H."/>
            <person name="Joh K."/>
        </authorList>
    </citation>
    <scope>NUCLEOTIDE SEQUENCE [LARGE SCALE GENOMIC DNA]</scope>
    <source>
        <strain evidence="2 3">HMF4947</strain>
    </source>
</reference>
<dbReference type="RefSeq" id="WP_157564649.1">
    <property type="nucleotide sequence ID" value="NZ_WQKZ01000002.1"/>
</dbReference>
<evidence type="ECO:0000313" key="3">
    <source>
        <dbReference type="Proteomes" id="UP000441336"/>
    </source>
</evidence>
<gene>
    <name evidence="2" type="ORF">GO988_09660</name>
</gene>
<proteinExistence type="predicted"/>
<organism evidence="2 3">
    <name type="scientific">Hymenobacter ginkgonis</name>
    <dbReference type="NCBI Taxonomy" id="2682976"/>
    <lineage>
        <taxon>Bacteria</taxon>
        <taxon>Pseudomonadati</taxon>
        <taxon>Bacteroidota</taxon>
        <taxon>Cytophagia</taxon>
        <taxon>Cytophagales</taxon>
        <taxon>Hymenobacteraceae</taxon>
        <taxon>Hymenobacter</taxon>
    </lineage>
</organism>
<protein>
    <submittedName>
        <fullName evidence="2">Uncharacterized protein</fullName>
    </submittedName>
</protein>
<name>A0A7K1TDV9_9BACT</name>
<keyword evidence="3" id="KW-1185">Reference proteome</keyword>
<comment type="caution">
    <text evidence="2">The sequence shown here is derived from an EMBL/GenBank/DDBJ whole genome shotgun (WGS) entry which is preliminary data.</text>
</comment>
<dbReference type="AlphaFoldDB" id="A0A7K1TDV9"/>
<keyword evidence="1" id="KW-0812">Transmembrane</keyword>
<evidence type="ECO:0000313" key="2">
    <source>
        <dbReference type="EMBL" id="MVN76588.1"/>
    </source>
</evidence>
<evidence type="ECO:0000256" key="1">
    <source>
        <dbReference type="SAM" id="Phobius"/>
    </source>
</evidence>
<accession>A0A7K1TDV9</accession>
<sequence>MSKIRSAFKSRSSDRLIARLPNTDQLGSDNPFIFAIAFTGLFLSQRFLLVVFLPFFYDNSTTSLASCCLAARRRISQTRNQFGPAIYRG</sequence>